<proteinExistence type="predicted"/>
<reference evidence="1 2" key="1">
    <citation type="submission" date="2019-07" db="EMBL/GenBank/DDBJ databases">
        <title>WGS assembly of Gossypium tomentosum.</title>
        <authorList>
            <person name="Chen Z.J."/>
            <person name="Sreedasyam A."/>
            <person name="Ando A."/>
            <person name="Song Q."/>
            <person name="De L."/>
            <person name="Hulse-Kemp A."/>
            <person name="Ding M."/>
            <person name="Ye W."/>
            <person name="Kirkbride R."/>
            <person name="Jenkins J."/>
            <person name="Plott C."/>
            <person name="Lovell J."/>
            <person name="Lin Y.-M."/>
            <person name="Vaughn R."/>
            <person name="Liu B."/>
            <person name="Li W."/>
            <person name="Simpson S."/>
            <person name="Scheffler B."/>
            <person name="Saski C."/>
            <person name="Grover C."/>
            <person name="Hu G."/>
            <person name="Conover J."/>
            <person name="Carlson J."/>
            <person name="Shu S."/>
            <person name="Boston L."/>
            <person name="Williams M."/>
            <person name="Peterson D."/>
            <person name="Mcgee K."/>
            <person name="Jones D."/>
            <person name="Wendel J."/>
            <person name="Stelly D."/>
            <person name="Grimwood J."/>
            <person name="Schmutz J."/>
        </authorList>
    </citation>
    <scope>NUCLEOTIDE SEQUENCE [LARGE SCALE GENOMIC DNA]</scope>
    <source>
        <strain evidence="1">7179.01</strain>
    </source>
</reference>
<protein>
    <submittedName>
        <fullName evidence="1">Uncharacterized protein</fullName>
    </submittedName>
</protein>
<evidence type="ECO:0000313" key="2">
    <source>
        <dbReference type="Proteomes" id="UP000322667"/>
    </source>
</evidence>
<sequence>MSRSSRIKSFSGLRVSNSLDNMVRFGQDSTSKVAISISSQRGRGSRCVAKALFSNFTEKSIKVVILAQAEARRLSHNFFGFFYQKNYISSNYQKINQFNPLLPKILQVYGTYTS</sequence>
<keyword evidence="2" id="KW-1185">Reference proteome</keyword>
<organism evidence="1 2">
    <name type="scientific">Gossypium tomentosum</name>
    <name type="common">Hawaiian cotton</name>
    <name type="synonym">Gossypium sandvicense</name>
    <dbReference type="NCBI Taxonomy" id="34277"/>
    <lineage>
        <taxon>Eukaryota</taxon>
        <taxon>Viridiplantae</taxon>
        <taxon>Streptophyta</taxon>
        <taxon>Embryophyta</taxon>
        <taxon>Tracheophyta</taxon>
        <taxon>Spermatophyta</taxon>
        <taxon>Magnoliopsida</taxon>
        <taxon>eudicotyledons</taxon>
        <taxon>Gunneridae</taxon>
        <taxon>Pentapetalae</taxon>
        <taxon>rosids</taxon>
        <taxon>malvids</taxon>
        <taxon>Malvales</taxon>
        <taxon>Malvaceae</taxon>
        <taxon>Malvoideae</taxon>
        <taxon>Gossypium</taxon>
    </lineage>
</organism>
<gene>
    <name evidence="1" type="ORF">ES332_A12G222300v1</name>
</gene>
<name>A0A5D2N1C2_GOSTO</name>
<evidence type="ECO:0000313" key="1">
    <source>
        <dbReference type="EMBL" id="TYH97122.1"/>
    </source>
</evidence>
<dbReference type="Proteomes" id="UP000322667">
    <property type="component" value="Chromosome A12"/>
</dbReference>
<dbReference type="AlphaFoldDB" id="A0A5D2N1C2"/>
<dbReference type="EMBL" id="CM017621">
    <property type="protein sequence ID" value="TYH97122.1"/>
    <property type="molecule type" value="Genomic_DNA"/>
</dbReference>
<accession>A0A5D2N1C2</accession>